<evidence type="ECO:0000313" key="3">
    <source>
        <dbReference type="EMBL" id="NIH57013.1"/>
    </source>
</evidence>
<dbReference type="InterPro" id="IPR024079">
    <property type="entry name" value="MetalloPept_cat_dom_sf"/>
</dbReference>
<accession>A0ABX0SF34</accession>
<feature type="compositionally biased region" description="Low complexity" evidence="1">
    <location>
        <begin position="48"/>
        <end position="63"/>
    </location>
</feature>
<dbReference type="SUPFAM" id="SSF55486">
    <property type="entry name" value="Metalloproteases ('zincins'), catalytic domain"/>
    <property type="match status" value="1"/>
</dbReference>
<gene>
    <name evidence="3" type="ORF">FB473_001658</name>
</gene>
<reference evidence="3 4" key="1">
    <citation type="submission" date="2020-02" db="EMBL/GenBank/DDBJ databases">
        <title>Sequencing the genomes of 1000 actinobacteria strains.</title>
        <authorList>
            <person name="Klenk H.-P."/>
        </authorList>
    </citation>
    <scope>NUCLEOTIDE SEQUENCE [LARGE SCALE GENOMIC DNA]</scope>
    <source>
        <strain evidence="3 4">DSM 19609</strain>
    </source>
</reference>
<sequence>MAFVVCWALTACSGTVSDDPDAPSSESSTAGSAVDTTVSPAGEPDAMSSSYAPGAPTPASTGADGVVRSGLTSTGVFATNTIAIPTTTANPDVRTYVVRVESSVPLDPDAVATQVQSILDDPRGWSSGERVAFSLVPGGSPADLVITIGSPPTVDQACGDLNAGGLWSCRVGNGVNLNSDRWFYATPTWSSESVDDYHVYLVNHEVGHYIGFGHVGCPAAGGLSPVMQQQSIDLGGCLPNGWPDVTGEAAQT</sequence>
<protein>
    <recommendedName>
        <fullName evidence="2">DUF3152 domain-containing protein</fullName>
    </recommendedName>
</protein>
<dbReference type="Pfam" id="PF11350">
    <property type="entry name" value="DUF3152"/>
    <property type="match status" value="1"/>
</dbReference>
<dbReference type="Proteomes" id="UP000749311">
    <property type="component" value="Unassembled WGS sequence"/>
</dbReference>
<keyword evidence="4" id="KW-1185">Reference proteome</keyword>
<dbReference type="EMBL" id="JAAMOZ010000001">
    <property type="protein sequence ID" value="NIH57013.1"/>
    <property type="molecule type" value="Genomic_DNA"/>
</dbReference>
<dbReference type="Gene3D" id="3.40.390.10">
    <property type="entry name" value="Collagenase (Catalytic Domain)"/>
    <property type="match status" value="1"/>
</dbReference>
<feature type="compositionally biased region" description="Polar residues" evidence="1">
    <location>
        <begin position="29"/>
        <end position="39"/>
    </location>
</feature>
<comment type="caution">
    <text evidence="3">The sequence shown here is derived from an EMBL/GenBank/DDBJ whole genome shotgun (WGS) entry which is preliminary data.</text>
</comment>
<dbReference type="InterPro" id="IPR022603">
    <property type="entry name" value="DUF3152"/>
</dbReference>
<dbReference type="RefSeq" id="WP_167166388.1">
    <property type="nucleotide sequence ID" value="NZ_BAAAOO010000015.1"/>
</dbReference>
<organism evidence="3 4">
    <name type="scientific">Brooklawnia cerclae</name>
    <dbReference type="NCBI Taxonomy" id="349934"/>
    <lineage>
        <taxon>Bacteria</taxon>
        <taxon>Bacillati</taxon>
        <taxon>Actinomycetota</taxon>
        <taxon>Actinomycetes</taxon>
        <taxon>Propionibacteriales</taxon>
        <taxon>Propionibacteriaceae</taxon>
        <taxon>Brooklawnia</taxon>
    </lineage>
</organism>
<name>A0ABX0SF34_9ACTN</name>
<proteinExistence type="predicted"/>
<evidence type="ECO:0000256" key="1">
    <source>
        <dbReference type="SAM" id="MobiDB-lite"/>
    </source>
</evidence>
<feature type="domain" description="DUF3152" evidence="2">
    <location>
        <begin position="75"/>
        <end position="233"/>
    </location>
</feature>
<evidence type="ECO:0000313" key="4">
    <source>
        <dbReference type="Proteomes" id="UP000749311"/>
    </source>
</evidence>
<evidence type="ECO:0000259" key="2">
    <source>
        <dbReference type="Pfam" id="PF11350"/>
    </source>
</evidence>
<feature type="region of interest" description="Disordered" evidence="1">
    <location>
        <begin position="16"/>
        <end position="66"/>
    </location>
</feature>